<evidence type="ECO:0000256" key="11">
    <source>
        <dbReference type="ARBA" id="ARBA00022989"/>
    </source>
</evidence>
<name>A0A1E4SHK5_9ASCO</name>
<dbReference type="FunFam" id="2.60.40.420:FF:000022">
    <property type="entry name" value="FET5p Multicopper oxidase"/>
    <property type="match status" value="1"/>
</dbReference>
<accession>A0A1E4SHK5</accession>
<dbReference type="GO" id="GO:1901684">
    <property type="term" value="P:arsenate ion transmembrane transport"/>
    <property type="evidence" value="ECO:0007669"/>
    <property type="project" value="EnsemblFungi"/>
</dbReference>
<dbReference type="GO" id="GO:0033215">
    <property type="term" value="P:reductive iron assimilation"/>
    <property type="evidence" value="ECO:0007669"/>
    <property type="project" value="EnsemblFungi"/>
</dbReference>
<dbReference type="Pfam" id="PF07731">
    <property type="entry name" value="Cu-oxidase_2"/>
    <property type="match status" value="1"/>
</dbReference>
<evidence type="ECO:0000256" key="4">
    <source>
        <dbReference type="ARBA" id="ARBA00022448"/>
    </source>
</evidence>
<evidence type="ECO:0000256" key="17">
    <source>
        <dbReference type="ARBA" id="ARBA00023180"/>
    </source>
</evidence>
<comment type="cofactor">
    <cofactor evidence="1">
        <name>Cu cation</name>
        <dbReference type="ChEBI" id="CHEBI:23378"/>
    </cofactor>
</comment>
<comment type="similarity">
    <text evidence="3">Belongs to the multicopper oxidase family.</text>
</comment>
<evidence type="ECO:0000256" key="6">
    <source>
        <dbReference type="ARBA" id="ARBA00022496"/>
    </source>
</evidence>
<evidence type="ECO:0000256" key="18">
    <source>
        <dbReference type="SAM" id="MobiDB-lite"/>
    </source>
</evidence>
<evidence type="ECO:0000259" key="21">
    <source>
        <dbReference type="Pfam" id="PF00394"/>
    </source>
</evidence>
<dbReference type="Proteomes" id="UP000094285">
    <property type="component" value="Unassembled WGS sequence"/>
</dbReference>
<evidence type="ECO:0000256" key="16">
    <source>
        <dbReference type="ARBA" id="ARBA00023136"/>
    </source>
</evidence>
<dbReference type="CDD" id="cd13899">
    <property type="entry name" value="CuRO_3_Fet3p"/>
    <property type="match status" value="1"/>
</dbReference>
<dbReference type="GO" id="GO:0006878">
    <property type="term" value="P:intracellular copper ion homeostasis"/>
    <property type="evidence" value="ECO:0007669"/>
    <property type="project" value="EnsemblFungi"/>
</dbReference>
<dbReference type="InterPro" id="IPR001117">
    <property type="entry name" value="Cu-oxidase_2nd"/>
</dbReference>
<dbReference type="PROSITE" id="PS00080">
    <property type="entry name" value="MULTICOPPER_OXIDASE2"/>
    <property type="match status" value="1"/>
</dbReference>
<keyword evidence="5" id="KW-1003">Cell membrane</keyword>
<dbReference type="OrthoDB" id="2121828at2759"/>
<feature type="signal peptide" evidence="20">
    <location>
        <begin position="1"/>
        <end position="18"/>
    </location>
</feature>
<dbReference type="SUPFAM" id="SSF49503">
    <property type="entry name" value="Cupredoxins"/>
    <property type="match status" value="3"/>
</dbReference>
<evidence type="ECO:0000256" key="12">
    <source>
        <dbReference type="ARBA" id="ARBA00023002"/>
    </source>
</evidence>
<evidence type="ECO:0000259" key="22">
    <source>
        <dbReference type="Pfam" id="PF07731"/>
    </source>
</evidence>
<dbReference type="GO" id="GO:0046688">
    <property type="term" value="P:response to copper ion"/>
    <property type="evidence" value="ECO:0007669"/>
    <property type="project" value="EnsemblFungi"/>
</dbReference>
<dbReference type="InterPro" id="IPR044130">
    <property type="entry name" value="CuRO_2_Fet3-like"/>
</dbReference>
<dbReference type="InterPro" id="IPR011706">
    <property type="entry name" value="Cu-oxidase_C"/>
</dbReference>
<keyword evidence="16 19" id="KW-0472">Membrane</keyword>
<dbReference type="GO" id="GO:0005507">
    <property type="term" value="F:copper ion binding"/>
    <property type="evidence" value="ECO:0007669"/>
    <property type="project" value="InterPro"/>
</dbReference>
<dbReference type="EMBL" id="KV453912">
    <property type="protein sequence ID" value="ODV78902.1"/>
    <property type="molecule type" value="Genomic_DNA"/>
</dbReference>
<dbReference type="GO" id="GO:0033573">
    <property type="term" value="C:high-affinity iron permease complex"/>
    <property type="evidence" value="ECO:0007669"/>
    <property type="project" value="EnsemblFungi"/>
</dbReference>
<comment type="subcellular location">
    <subcellularLocation>
        <location evidence="2">Cell membrane</location>
        <topology evidence="2">Single-pass membrane protein</topology>
    </subcellularLocation>
</comment>
<protein>
    <submittedName>
        <fullName evidence="24">Iron transport multicopper oxidase FET3</fullName>
    </submittedName>
</protein>
<evidence type="ECO:0000256" key="1">
    <source>
        <dbReference type="ARBA" id="ARBA00001935"/>
    </source>
</evidence>
<keyword evidence="4" id="KW-0813">Transport</keyword>
<evidence type="ECO:0000256" key="14">
    <source>
        <dbReference type="ARBA" id="ARBA00023008"/>
    </source>
</evidence>
<keyword evidence="7 19" id="KW-0812">Transmembrane</keyword>
<keyword evidence="25" id="KW-1185">Reference proteome</keyword>
<evidence type="ECO:0000256" key="7">
    <source>
        <dbReference type="ARBA" id="ARBA00022692"/>
    </source>
</evidence>
<organism evidence="24 25">
    <name type="scientific">Suhomyces tanzawaensis NRRL Y-17324</name>
    <dbReference type="NCBI Taxonomy" id="984487"/>
    <lineage>
        <taxon>Eukaryota</taxon>
        <taxon>Fungi</taxon>
        <taxon>Dikarya</taxon>
        <taxon>Ascomycota</taxon>
        <taxon>Saccharomycotina</taxon>
        <taxon>Pichiomycetes</taxon>
        <taxon>Debaryomycetaceae</taxon>
        <taxon>Suhomyces</taxon>
    </lineage>
</organism>
<keyword evidence="9 20" id="KW-0732">Signal</keyword>
<dbReference type="CDD" id="cd13877">
    <property type="entry name" value="CuRO_2_Fet3p_like"/>
    <property type="match status" value="1"/>
</dbReference>
<dbReference type="InterPro" id="IPR002355">
    <property type="entry name" value="Cu_oxidase_Cu_BS"/>
</dbReference>
<evidence type="ECO:0000313" key="25">
    <source>
        <dbReference type="Proteomes" id="UP000094285"/>
    </source>
</evidence>
<keyword evidence="11 19" id="KW-1133">Transmembrane helix</keyword>
<dbReference type="Gene3D" id="2.60.40.420">
    <property type="entry name" value="Cupredoxins - blue copper proteins"/>
    <property type="match status" value="3"/>
</dbReference>
<evidence type="ECO:0000256" key="2">
    <source>
        <dbReference type="ARBA" id="ARBA00004162"/>
    </source>
</evidence>
<dbReference type="STRING" id="984487.A0A1E4SHK5"/>
<dbReference type="Pfam" id="PF00394">
    <property type="entry name" value="Cu-oxidase"/>
    <property type="match status" value="1"/>
</dbReference>
<evidence type="ECO:0000313" key="24">
    <source>
        <dbReference type="EMBL" id="ODV78902.1"/>
    </source>
</evidence>
<dbReference type="Pfam" id="PF07732">
    <property type="entry name" value="Cu-oxidase_3"/>
    <property type="match status" value="1"/>
</dbReference>
<feature type="region of interest" description="Disordered" evidence="18">
    <location>
        <begin position="602"/>
        <end position="631"/>
    </location>
</feature>
<evidence type="ECO:0000259" key="23">
    <source>
        <dbReference type="Pfam" id="PF07732"/>
    </source>
</evidence>
<evidence type="ECO:0000256" key="20">
    <source>
        <dbReference type="SAM" id="SignalP"/>
    </source>
</evidence>
<dbReference type="GO" id="GO:0005381">
    <property type="term" value="F:iron ion transmembrane transporter activity"/>
    <property type="evidence" value="ECO:0007669"/>
    <property type="project" value="EnsemblFungi"/>
</dbReference>
<dbReference type="GeneID" id="30985779"/>
<proteinExistence type="inferred from homology"/>
<dbReference type="CDD" id="cd13851">
    <property type="entry name" value="CuRO_1_Fet3p"/>
    <property type="match status" value="1"/>
</dbReference>
<dbReference type="PROSITE" id="PS00079">
    <property type="entry name" value="MULTICOPPER_OXIDASE1"/>
    <property type="match status" value="2"/>
</dbReference>
<dbReference type="GO" id="GO:0010106">
    <property type="term" value="P:cellular response to iron ion starvation"/>
    <property type="evidence" value="ECO:0007669"/>
    <property type="project" value="TreeGrafter"/>
</dbReference>
<keyword evidence="13" id="KW-0408">Iron</keyword>
<dbReference type="InterPro" id="IPR033138">
    <property type="entry name" value="Cu_oxidase_CS"/>
</dbReference>
<dbReference type="FunFam" id="2.60.40.420:FF:000025">
    <property type="entry name" value="FET5p Multicopper oxidase"/>
    <property type="match status" value="1"/>
</dbReference>
<keyword evidence="15" id="KW-0406">Ion transport</keyword>
<feature type="domain" description="Plastocyanin-like" evidence="21">
    <location>
        <begin position="151"/>
        <end position="297"/>
    </location>
</feature>
<dbReference type="RefSeq" id="XP_020064024.1">
    <property type="nucleotide sequence ID" value="XM_020211643.1"/>
</dbReference>
<dbReference type="PANTHER" id="PTHR11709">
    <property type="entry name" value="MULTI-COPPER OXIDASE"/>
    <property type="match status" value="1"/>
</dbReference>
<evidence type="ECO:0000256" key="19">
    <source>
        <dbReference type="SAM" id="Phobius"/>
    </source>
</evidence>
<sequence>MRLLSLLFFAFLVRFIHGETHTWYFETGWVDANPDGVFEKKMIGFNGSWPLPTLRVKKGDRINLYLINGFNDRNTTLHFHGMFQNGTGQMDGPEMVTQCPIPPGETYLYNFTVADQVGTFWYHSHTSGQYGDGMRGAFIIEDDDFPYDYDEEVVLTLSEHYHKNSDELTPAFLSRYNPTGAEPIPQNILFNETRNNTWKVEPNKTYLLRIVNVGRFVSQFLWMEDHEFEVVEIDGIYVEKNTTDMIYITTAQRYTALVRTKSDTSKNYAFMAAIDETMLDVIPGDLQLNGTNYIVYDDNNDKPEAVTVDSWEDILDDFYLKPLSNTTLFDEPDLTVTVDIAMDNLGNGVNYAFFNNITYTRPVVPTLLTALSAGEFATNELVYGTNTHSIVLQGGDVIDLVLNNHDPGTHPFHLHGHTFQVIERGPAFPDDEPTDWNATDHAEYPEYPMERDTVYVRPSSYAVLRFKADNPGVWFFHCHIEWHLDQGLALMFIEDPMGIQNNPEQQLTESHKNACNKAGVPLEGNAVANTNNYLDLKGENVQHKPLPTGFTARGIVALVFSCIAAFLGMAAIAFYGLADIPDVEARVTRDLNVEYEDDIADDEIITEDQPLRGSQESSRSNRSNRSGKVRI</sequence>
<evidence type="ECO:0000256" key="3">
    <source>
        <dbReference type="ARBA" id="ARBA00010609"/>
    </source>
</evidence>
<keyword evidence="6" id="KW-0410">Iron transport</keyword>
<feature type="domain" description="Plastocyanin-like" evidence="22">
    <location>
        <begin position="360"/>
        <end position="496"/>
    </location>
</feature>
<dbReference type="FunFam" id="2.60.40.420:FF:000024">
    <property type="entry name" value="FET5p Multicopper oxidase"/>
    <property type="match status" value="1"/>
</dbReference>
<feature type="chain" id="PRO_5009162775" evidence="20">
    <location>
        <begin position="19"/>
        <end position="631"/>
    </location>
</feature>
<evidence type="ECO:0000256" key="13">
    <source>
        <dbReference type="ARBA" id="ARBA00023004"/>
    </source>
</evidence>
<dbReference type="InterPro" id="IPR045087">
    <property type="entry name" value="Cu-oxidase_fam"/>
</dbReference>
<keyword evidence="8" id="KW-0479">Metal-binding</keyword>
<feature type="transmembrane region" description="Helical" evidence="19">
    <location>
        <begin position="555"/>
        <end position="577"/>
    </location>
</feature>
<keyword evidence="12" id="KW-0560">Oxidoreductase</keyword>
<dbReference type="PANTHER" id="PTHR11709:SF361">
    <property type="entry name" value="IRON TRANSPORT MULTICOPPER OXIDASE FET3"/>
    <property type="match status" value="1"/>
</dbReference>
<evidence type="ECO:0000256" key="8">
    <source>
        <dbReference type="ARBA" id="ARBA00022723"/>
    </source>
</evidence>
<evidence type="ECO:0000256" key="5">
    <source>
        <dbReference type="ARBA" id="ARBA00022475"/>
    </source>
</evidence>
<keyword evidence="17" id="KW-0325">Glycoprotein</keyword>
<evidence type="ECO:0000256" key="15">
    <source>
        <dbReference type="ARBA" id="ARBA00023065"/>
    </source>
</evidence>
<dbReference type="GO" id="GO:0004322">
    <property type="term" value="F:ferroxidase activity"/>
    <property type="evidence" value="ECO:0007669"/>
    <property type="project" value="EnsemblFungi"/>
</dbReference>
<evidence type="ECO:0000256" key="9">
    <source>
        <dbReference type="ARBA" id="ARBA00022729"/>
    </source>
</evidence>
<gene>
    <name evidence="24" type="ORF">CANTADRAFT_90018</name>
</gene>
<keyword evidence="14" id="KW-0186">Copper</keyword>
<dbReference type="InterPro" id="IPR008972">
    <property type="entry name" value="Cupredoxin"/>
</dbReference>
<reference evidence="25" key="1">
    <citation type="submission" date="2016-05" db="EMBL/GenBank/DDBJ databases">
        <title>Comparative genomics of biotechnologically important yeasts.</title>
        <authorList>
            <consortium name="DOE Joint Genome Institute"/>
            <person name="Riley R."/>
            <person name="Haridas S."/>
            <person name="Wolfe K.H."/>
            <person name="Lopes M.R."/>
            <person name="Hittinger C.T."/>
            <person name="Goker M."/>
            <person name="Salamov A."/>
            <person name="Wisecaver J."/>
            <person name="Long T.M."/>
            <person name="Aerts A.L."/>
            <person name="Barry K."/>
            <person name="Choi C."/>
            <person name="Clum A."/>
            <person name="Coughlan A.Y."/>
            <person name="Deshpande S."/>
            <person name="Douglass A.P."/>
            <person name="Hanson S.J."/>
            <person name="Klenk H.-P."/>
            <person name="Labutti K."/>
            <person name="Lapidus A."/>
            <person name="Lindquist E."/>
            <person name="Lipzen A."/>
            <person name="Meier-Kolthoff J.P."/>
            <person name="Ohm R.A."/>
            <person name="Otillar R.P."/>
            <person name="Pangilinan J."/>
            <person name="Peng Y."/>
            <person name="Rokas A."/>
            <person name="Rosa C.A."/>
            <person name="Scheuner C."/>
            <person name="Sibirny A.A."/>
            <person name="Slot J.C."/>
            <person name="Stielow J.B."/>
            <person name="Sun H."/>
            <person name="Kurtzman C.P."/>
            <person name="Blackwell M."/>
            <person name="Grigoriev I.V."/>
            <person name="Jeffries T.W."/>
        </authorList>
    </citation>
    <scope>NUCLEOTIDE SEQUENCE [LARGE SCALE GENOMIC DNA]</scope>
    <source>
        <strain evidence="25">NRRL Y-17324</strain>
    </source>
</reference>
<keyword evidence="10" id="KW-0677">Repeat</keyword>
<dbReference type="AlphaFoldDB" id="A0A1E4SHK5"/>
<dbReference type="InterPro" id="IPR011707">
    <property type="entry name" value="Cu-oxidase-like_N"/>
</dbReference>
<feature type="domain" description="Plastocyanin-like" evidence="23">
    <location>
        <begin position="28"/>
        <end position="143"/>
    </location>
</feature>
<evidence type="ECO:0000256" key="10">
    <source>
        <dbReference type="ARBA" id="ARBA00022737"/>
    </source>
</evidence>